<gene>
    <name evidence="1" type="ORF">JJQ90_08825</name>
</gene>
<dbReference type="RefSeq" id="WP_216874445.1">
    <property type="nucleotide sequence ID" value="NZ_JAERQM010000002.1"/>
</dbReference>
<sequence length="329" mass="37161">MKRLTLSLSCPAYDRTRALFDGRVSIEGCDIIPVAMSPEEAFHRAFRHQEFDISELSMSSTMVQIAEGRCAYVPIPVFPSRLFRHSAIYIRADRGIARPEDLRGRIVGVPEYQMTAALWLRGILQDEYGVAPAEMRWRSGGLEESGRGQVVALNLPTDVELQAIGAEETLSALLDEGRIDALLTARAPSCFGRNPNVVRLFPDYRAAEEDYFRRTGIFPIMHLVGIRRSLVEQFPWLPVNVFMAFERAKQLCYTDLAKIGHLFTTLPWAVEELARTRALMGEDFWAYGVHKNTRVIQAMARYAAEQGLTRRHLSVEDLFPASVIDLAKV</sequence>
<organism evidence="1 2">
    <name type="scientific">Falsiroseomonas oleicola</name>
    <dbReference type="NCBI Taxonomy" id="2801474"/>
    <lineage>
        <taxon>Bacteria</taxon>
        <taxon>Pseudomonadati</taxon>
        <taxon>Pseudomonadota</taxon>
        <taxon>Alphaproteobacteria</taxon>
        <taxon>Acetobacterales</taxon>
        <taxon>Roseomonadaceae</taxon>
        <taxon>Falsiroseomonas</taxon>
    </lineage>
</organism>
<evidence type="ECO:0000313" key="2">
    <source>
        <dbReference type="Proteomes" id="UP000689967"/>
    </source>
</evidence>
<dbReference type="EMBL" id="JAERQM010000002">
    <property type="protein sequence ID" value="MBU8543808.1"/>
    <property type="molecule type" value="Genomic_DNA"/>
</dbReference>
<accession>A0ABS6H754</accession>
<protein>
    <submittedName>
        <fullName evidence="1">ABC transporter substrate-binding protein</fullName>
    </submittedName>
</protein>
<evidence type="ECO:0000313" key="1">
    <source>
        <dbReference type="EMBL" id="MBU8543808.1"/>
    </source>
</evidence>
<comment type="caution">
    <text evidence="1">The sequence shown here is derived from an EMBL/GenBank/DDBJ whole genome shotgun (WGS) entry which is preliminary data.</text>
</comment>
<name>A0ABS6H754_9PROT</name>
<dbReference type="Proteomes" id="UP000689967">
    <property type="component" value="Unassembled WGS sequence"/>
</dbReference>
<proteinExistence type="predicted"/>
<keyword evidence="2" id="KW-1185">Reference proteome</keyword>
<reference evidence="1 2" key="1">
    <citation type="submission" date="2021-01" db="EMBL/GenBank/DDBJ databases">
        <title>Roseomonas sp. nov, a bacterium isolated from an oil production mixture in Yumen Oilfield.</title>
        <authorList>
            <person name="Wu D."/>
        </authorList>
    </citation>
    <scope>NUCLEOTIDE SEQUENCE [LARGE SCALE GENOMIC DNA]</scope>
    <source>
        <strain evidence="1 2">ROY-5-3</strain>
    </source>
</reference>